<dbReference type="InterPro" id="IPR011650">
    <property type="entry name" value="Peptidase_M20_dimer"/>
</dbReference>
<dbReference type="InterPro" id="IPR002933">
    <property type="entry name" value="Peptidase_M20"/>
</dbReference>
<dbReference type="Pfam" id="PF07687">
    <property type="entry name" value="M20_dimer"/>
    <property type="match status" value="1"/>
</dbReference>
<evidence type="ECO:0000313" key="5">
    <source>
        <dbReference type="Proteomes" id="UP001139311"/>
    </source>
</evidence>
<dbReference type="GO" id="GO:0046872">
    <property type="term" value="F:metal ion binding"/>
    <property type="evidence" value="ECO:0007669"/>
    <property type="project" value="UniProtKB-KW"/>
</dbReference>
<dbReference type="Pfam" id="PF01546">
    <property type="entry name" value="Peptidase_M20"/>
    <property type="match status" value="1"/>
</dbReference>
<keyword evidence="5" id="KW-1185">Reference proteome</keyword>
<name>A0A9X1L633_9PROT</name>
<accession>A0A9X1L633</accession>
<dbReference type="GO" id="GO:0016787">
    <property type="term" value="F:hydrolase activity"/>
    <property type="evidence" value="ECO:0007669"/>
    <property type="project" value="UniProtKB-KW"/>
</dbReference>
<dbReference type="SUPFAM" id="SSF55031">
    <property type="entry name" value="Bacterial exopeptidase dimerisation domain"/>
    <property type="match status" value="1"/>
</dbReference>
<evidence type="ECO:0000256" key="1">
    <source>
        <dbReference type="ARBA" id="ARBA00022723"/>
    </source>
</evidence>
<dbReference type="RefSeq" id="WP_226603603.1">
    <property type="nucleotide sequence ID" value="NZ_JAJAQI010000002.1"/>
</dbReference>
<dbReference type="InterPro" id="IPR036264">
    <property type="entry name" value="Bact_exopeptidase_dim_dom"/>
</dbReference>
<comment type="caution">
    <text evidence="4">The sequence shown here is derived from an EMBL/GenBank/DDBJ whole genome shotgun (WGS) entry which is preliminary data.</text>
</comment>
<dbReference type="Gene3D" id="3.30.70.360">
    <property type="match status" value="1"/>
</dbReference>
<evidence type="ECO:0000256" key="2">
    <source>
        <dbReference type="ARBA" id="ARBA00022801"/>
    </source>
</evidence>
<keyword evidence="2" id="KW-0378">Hydrolase</keyword>
<evidence type="ECO:0000313" key="4">
    <source>
        <dbReference type="EMBL" id="MCB4820406.1"/>
    </source>
</evidence>
<reference evidence="4" key="1">
    <citation type="submission" date="2021-10" db="EMBL/GenBank/DDBJ databases">
        <title>Roseicella aerolatum sp. nov., isolated from aerosols of e-waste dismantling site.</title>
        <authorList>
            <person name="Qin T."/>
        </authorList>
    </citation>
    <scope>NUCLEOTIDE SEQUENCE</scope>
    <source>
        <strain evidence="4">GB24</strain>
    </source>
</reference>
<gene>
    <name evidence="4" type="ORF">LHA35_01500</name>
</gene>
<dbReference type="PANTHER" id="PTHR43808:SF17">
    <property type="entry name" value="PEPTIDASE M20"/>
    <property type="match status" value="1"/>
</dbReference>
<dbReference type="InterPro" id="IPR050072">
    <property type="entry name" value="Peptidase_M20A"/>
</dbReference>
<dbReference type="EMBL" id="JAJAQI010000002">
    <property type="protein sequence ID" value="MCB4820406.1"/>
    <property type="molecule type" value="Genomic_DNA"/>
</dbReference>
<dbReference type="Proteomes" id="UP001139311">
    <property type="component" value="Unassembled WGS sequence"/>
</dbReference>
<protein>
    <submittedName>
        <fullName evidence="4">M20/M25/M40 family metallo-hydrolase</fullName>
    </submittedName>
</protein>
<keyword evidence="1" id="KW-0479">Metal-binding</keyword>
<dbReference type="AlphaFoldDB" id="A0A9X1L633"/>
<feature type="domain" description="Peptidase M20 dimerisation" evidence="3">
    <location>
        <begin position="195"/>
        <end position="287"/>
    </location>
</feature>
<dbReference type="Gene3D" id="3.40.630.10">
    <property type="entry name" value="Zn peptidases"/>
    <property type="match status" value="1"/>
</dbReference>
<dbReference type="PANTHER" id="PTHR43808">
    <property type="entry name" value="ACETYLORNITHINE DEACETYLASE"/>
    <property type="match status" value="1"/>
</dbReference>
<proteinExistence type="predicted"/>
<dbReference type="SUPFAM" id="SSF53187">
    <property type="entry name" value="Zn-dependent exopeptidases"/>
    <property type="match status" value="1"/>
</dbReference>
<organism evidence="4 5">
    <name type="scientific">Roseicella aerolata</name>
    <dbReference type="NCBI Taxonomy" id="2883479"/>
    <lineage>
        <taxon>Bacteria</taxon>
        <taxon>Pseudomonadati</taxon>
        <taxon>Pseudomonadota</taxon>
        <taxon>Alphaproteobacteria</taxon>
        <taxon>Acetobacterales</taxon>
        <taxon>Roseomonadaceae</taxon>
        <taxon>Roseicella</taxon>
    </lineage>
</organism>
<evidence type="ECO:0000259" key="3">
    <source>
        <dbReference type="Pfam" id="PF07687"/>
    </source>
</evidence>
<sequence length="404" mass="42754">MTADATIARILADPRFRDAVAVMEREHDRTVADIIALTEIPAPPFGEEKRAAAYLEMLRAHGLEEVEQDAIGNVMGRRRGTGNGATVVVAAHLDTVFPAGTDVRVRREGTRLLAPGIGDDTRSLAVNLAFLRAMDAAGIRTRADILFLGDVGEEGLGDLRGVRHFFTEGRHRHNVEAFFTVDSPEVDRIVTGGIGSKRYRVTFRGPGGHSFGAFGLVNPAYAMARAALTLSDLAAPADPQTTHCVSVLGGGTSVNAIPNEVWMEVDLRSRSAAELARLEREFLAGVETAVAAENAARSTKEGAVTVECRPIGDRPAGHTPMDAAIVRLATAAVAAHGYAPRHEYSSTDANIPMSLGIPAIKIGSGGSGGRAHSLEEWIDVEPRESLRGMSASLATILAVAGMEA</sequence>